<gene>
    <name evidence="2" type="ORF">RRU01S_03_00820</name>
</gene>
<dbReference type="OrthoDB" id="9796570at2"/>
<protein>
    <recommendedName>
        <fullName evidence="1">Dienelactone hydrolase domain-containing protein</fullName>
    </recommendedName>
</protein>
<dbReference type="Gene3D" id="3.40.50.1820">
    <property type="entry name" value="alpha/beta hydrolase"/>
    <property type="match status" value="1"/>
</dbReference>
<dbReference type="SUPFAM" id="SSF53474">
    <property type="entry name" value="alpha/beta-Hydrolases"/>
    <property type="match status" value="1"/>
</dbReference>
<comment type="caution">
    <text evidence="2">The sequence shown here is derived from an EMBL/GenBank/DDBJ whole genome shotgun (WGS) entry which is preliminary data.</text>
</comment>
<dbReference type="Proteomes" id="UP000028701">
    <property type="component" value="Unassembled WGS sequence"/>
</dbReference>
<dbReference type="InterPro" id="IPR002925">
    <property type="entry name" value="Dienelactn_hydro"/>
</dbReference>
<evidence type="ECO:0000313" key="2">
    <source>
        <dbReference type="EMBL" id="GAK68914.1"/>
    </source>
</evidence>
<dbReference type="EMBL" id="BBJU01000003">
    <property type="protein sequence ID" value="GAK68914.1"/>
    <property type="molecule type" value="Genomic_DNA"/>
</dbReference>
<dbReference type="Pfam" id="PF01738">
    <property type="entry name" value="DLH"/>
    <property type="match status" value="1"/>
</dbReference>
<feature type="domain" description="Dienelactone hydrolase" evidence="1">
    <location>
        <begin position="80"/>
        <end position="183"/>
    </location>
</feature>
<name>A0A081CQG8_9HYPH</name>
<dbReference type="GO" id="GO:0016787">
    <property type="term" value="F:hydrolase activity"/>
    <property type="evidence" value="ECO:0007669"/>
    <property type="project" value="InterPro"/>
</dbReference>
<dbReference type="eggNOG" id="COG0400">
    <property type="taxonomic scope" value="Bacteria"/>
</dbReference>
<dbReference type="InterPro" id="IPR029058">
    <property type="entry name" value="AB_hydrolase_fold"/>
</dbReference>
<sequence length="203" mass="22225">MSKDSYVHKVRAGAPGQPAFFVFHGTGGDENQFFDFGSRLLPNATVVSPQGDVSEHGAARFFRRTAEGVYDMADLDRATRQMAAFVTANRDYHEAGLVVGLGFSNGANILANILVEYPDLFDAAVLMHPLIPFEPKPAPALASRRVLMTAGERDPICPMPLTNRLANYFRAQGCEVEMEWHAGGHDIRGNEIEAVKAFLAPYI</sequence>
<dbReference type="AlphaFoldDB" id="A0A081CQG8"/>
<proteinExistence type="predicted"/>
<reference evidence="2 3" key="1">
    <citation type="submission" date="2014-08" db="EMBL/GenBank/DDBJ databases">
        <title>Whole genome shotgun sequence of Rhizobium rubi NBRC 13261.</title>
        <authorList>
            <person name="Katano-Makiyama Y."/>
            <person name="Hosoyama A."/>
            <person name="Hashimoto M."/>
            <person name="Hosoyama Y."/>
            <person name="Noguchi M."/>
            <person name="Tsuchikane K."/>
            <person name="Uohara A."/>
            <person name="Ohji S."/>
            <person name="Ichikawa N."/>
            <person name="Kimura A."/>
            <person name="Yamazoe A."/>
            <person name="Fujita N."/>
        </authorList>
    </citation>
    <scope>NUCLEOTIDE SEQUENCE [LARGE SCALE GENOMIC DNA]</scope>
    <source>
        <strain evidence="2 3">NBRC 13261</strain>
    </source>
</reference>
<accession>A0A081CQG8</accession>
<evidence type="ECO:0000313" key="3">
    <source>
        <dbReference type="Proteomes" id="UP000028701"/>
    </source>
</evidence>
<organism evidence="2 3">
    <name type="scientific">Agrobacterium rubi TR3 = NBRC 13261</name>
    <dbReference type="NCBI Taxonomy" id="1368415"/>
    <lineage>
        <taxon>Bacteria</taxon>
        <taxon>Pseudomonadati</taxon>
        <taxon>Pseudomonadota</taxon>
        <taxon>Alphaproteobacteria</taxon>
        <taxon>Hyphomicrobiales</taxon>
        <taxon>Rhizobiaceae</taxon>
        <taxon>Rhizobium/Agrobacterium group</taxon>
        <taxon>Agrobacterium</taxon>
    </lineage>
</organism>
<dbReference type="RefSeq" id="WP_045228515.1">
    <property type="nucleotide sequence ID" value="NZ_BBJU01000003.1"/>
</dbReference>
<evidence type="ECO:0000259" key="1">
    <source>
        <dbReference type="Pfam" id="PF01738"/>
    </source>
</evidence>